<evidence type="ECO:0000313" key="1">
    <source>
        <dbReference type="EMBL" id="EFX77184.1"/>
    </source>
</evidence>
<reference evidence="1 2" key="1">
    <citation type="journal article" date="2011" name="Science">
        <title>The ecoresponsive genome of Daphnia pulex.</title>
        <authorList>
            <person name="Colbourne J.K."/>
            <person name="Pfrender M.E."/>
            <person name="Gilbert D."/>
            <person name="Thomas W.K."/>
            <person name="Tucker A."/>
            <person name="Oakley T.H."/>
            <person name="Tokishita S."/>
            <person name="Aerts A."/>
            <person name="Arnold G.J."/>
            <person name="Basu M.K."/>
            <person name="Bauer D.J."/>
            <person name="Caceres C.E."/>
            <person name="Carmel L."/>
            <person name="Casola C."/>
            <person name="Choi J.H."/>
            <person name="Detter J.C."/>
            <person name="Dong Q."/>
            <person name="Dusheyko S."/>
            <person name="Eads B.D."/>
            <person name="Frohlich T."/>
            <person name="Geiler-Samerotte K.A."/>
            <person name="Gerlach D."/>
            <person name="Hatcher P."/>
            <person name="Jogdeo S."/>
            <person name="Krijgsveld J."/>
            <person name="Kriventseva E.V."/>
            <person name="Kultz D."/>
            <person name="Laforsch C."/>
            <person name="Lindquist E."/>
            <person name="Lopez J."/>
            <person name="Manak J.R."/>
            <person name="Muller J."/>
            <person name="Pangilinan J."/>
            <person name="Patwardhan R.P."/>
            <person name="Pitluck S."/>
            <person name="Pritham E.J."/>
            <person name="Rechtsteiner A."/>
            <person name="Rho M."/>
            <person name="Rogozin I.B."/>
            <person name="Sakarya O."/>
            <person name="Salamov A."/>
            <person name="Schaack S."/>
            <person name="Shapiro H."/>
            <person name="Shiga Y."/>
            <person name="Skalitzky C."/>
            <person name="Smith Z."/>
            <person name="Souvorov A."/>
            <person name="Sung W."/>
            <person name="Tang Z."/>
            <person name="Tsuchiya D."/>
            <person name="Tu H."/>
            <person name="Vos H."/>
            <person name="Wang M."/>
            <person name="Wolf Y.I."/>
            <person name="Yamagata H."/>
            <person name="Yamada T."/>
            <person name="Ye Y."/>
            <person name="Shaw J.R."/>
            <person name="Andrews J."/>
            <person name="Crease T.J."/>
            <person name="Tang H."/>
            <person name="Lucas S.M."/>
            <person name="Robertson H.M."/>
            <person name="Bork P."/>
            <person name="Koonin E.V."/>
            <person name="Zdobnov E.M."/>
            <person name="Grigoriev I.V."/>
            <person name="Lynch M."/>
            <person name="Boore J.L."/>
        </authorList>
    </citation>
    <scope>NUCLEOTIDE SEQUENCE [LARGE SCALE GENOMIC DNA]</scope>
</reference>
<dbReference type="eggNOG" id="KOG0364">
    <property type="taxonomic scope" value="Eukaryota"/>
</dbReference>
<gene>
    <name evidence="1" type="ORF">DAPPUDRAFT_248090</name>
</gene>
<sequence length="56" mass="6387">MHQTLIISAYRQALKDAVTVLRDQISTPVDVNDRSQLLSIIKSCLGTKFINRWSEL</sequence>
<dbReference type="STRING" id="6669.E9GTM8"/>
<evidence type="ECO:0000313" key="2">
    <source>
        <dbReference type="Proteomes" id="UP000000305"/>
    </source>
</evidence>
<dbReference type="Proteomes" id="UP000000305">
    <property type="component" value="Unassembled WGS sequence"/>
</dbReference>
<dbReference type="InterPro" id="IPR027413">
    <property type="entry name" value="GROEL-like_equatorial_sf"/>
</dbReference>
<dbReference type="InParanoid" id="E9GTM8"/>
<dbReference type="EMBL" id="GL732564">
    <property type="protein sequence ID" value="EFX77184.1"/>
    <property type="molecule type" value="Genomic_DNA"/>
</dbReference>
<keyword evidence="2" id="KW-1185">Reference proteome</keyword>
<dbReference type="OrthoDB" id="10248520at2759"/>
<dbReference type="Gene3D" id="3.30.260.10">
    <property type="entry name" value="TCP-1-like chaperonin intermediate domain"/>
    <property type="match status" value="1"/>
</dbReference>
<accession>E9GTM8</accession>
<proteinExistence type="predicted"/>
<organism evidence="1 2">
    <name type="scientific">Daphnia pulex</name>
    <name type="common">Water flea</name>
    <dbReference type="NCBI Taxonomy" id="6669"/>
    <lineage>
        <taxon>Eukaryota</taxon>
        <taxon>Metazoa</taxon>
        <taxon>Ecdysozoa</taxon>
        <taxon>Arthropoda</taxon>
        <taxon>Crustacea</taxon>
        <taxon>Branchiopoda</taxon>
        <taxon>Diplostraca</taxon>
        <taxon>Cladocera</taxon>
        <taxon>Anomopoda</taxon>
        <taxon>Daphniidae</taxon>
        <taxon>Daphnia</taxon>
    </lineage>
</organism>
<dbReference type="AlphaFoldDB" id="E9GTM8"/>
<dbReference type="HOGENOM" id="CLU_3016313_0_0_1"/>
<dbReference type="KEGG" id="dpx:DAPPUDRAFT_248090"/>
<dbReference type="InterPro" id="IPR027410">
    <property type="entry name" value="TCP-1-like_intermed_sf"/>
</dbReference>
<name>E9GTM8_DAPPU</name>
<protein>
    <submittedName>
        <fullName evidence="1">Uncharacterized protein</fullName>
    </submittedName>
</protein>
<dbReference type="Gene3D" id="1.10.560.10">
    <property type="entry name" value="GroEL-like equatorial domain"/>
    <property type="match status" value="1"/>
</dbReference>